<sequence>MKLSTMGDLKPFGPIYENAQKQFLKATDIMDLDPNLGNFLL</sequence>
<accession>A0A101ERH9</accession>
<dbReference type="EMBL" id="LGFG01000030">
    <property type="protein sequence ID" value="KUK23357.1"/>
    <property type="molecule type" value="Genomic_DNA"/>
</dbReference>
<comment type="caution">
    <text evidence="1">The sequence shown here is derived from an EMBL/GenBank/DDBJ whole genome shotgun (WGS) entry which is preliminary data.</text>
</comment>
<evidence type="ECO:0000313" key="1">
    <source>
        <dbReference type="EMBL" id="KUK23357.1"/>
    </source>
</evidence>
<organism evidence="1 2">
    <name type="scientific">Thermotoga petrophila</name>
    <dbReference type="NCBI Taxonomy" id="93929"/>
    <lineage>
        <taxon>Bacteria</taxon>
        <taxon>Thermotogati</taxon>
        <taxon>Thermotogota</taxon>
        <taxon>Thermotogae</taxon>
        <taxon>Thermotogales</taxon>
        <taxon>Thermotogaceae</taxon>
        <taxon>Thermotoga</taxon>
    </lineage>
</organism>
<name>A0A101ERH9_9THEM</name>
<reference evidence="1 2" key="1">
    <citation type="journal article" date="2015" name="MBio">
        <title>Genome-Resolved Metagenomic Analysis Reveals Roles for Candidate Phyla and Other Microbial Community Members in Biogeochemical Transformations in Oil Reservoirs.</title>
        <authorList>
            <person name="Hu P."/>
            <person name="Tom L."/>
            <person name="Singh A."/>
            <person name="Thomas B.C."/>
            <person name="Baker B.J."/>
            <person name="Piceno Y.M."/>
            <person name="Andersen G.L."/>
            <person name="Banfield J.F."/>
        </authorList>
    </citation>
    <scope>NUCLEOTIDE SEQUENCE [LARGE SCALE GENOMIC DNA]</scope>
    <source>
        <strain evidence="1">46_26</strain>
    </source>
</reference>
<dbReference type="AlphaFoldDB" id="A0A101ERH9"/>
<protein>
    <submittedName>
        <fullName evidence="1">Glutamate dehydrogenase</fullName>
    </submittedName>
</protein>
<evidence type="ECO:0000313" key="2">
    <source>
        <dbReference type="Proteomes" id="UP000058636"/>
    </source>
</evidence>
<gene>
    <name evidence="1" type="ORF">XD57_0552</name>
</gene>
<proteinExistence type="predicted"/>
<dbReference type="Proteomes" id="UP000058636">
    <property type="component" value="Unassembled WGS sequence"/>
</dbReference>
<dbReference type="PATRIC" id="fig|93930.3.peg.1396"/>